<evidence type="ECO:0000256" key="3">
    <source>
        <dbReference type="ARBA" id="ARBA00022781"/>
    </source>
</evidence>
<dbReference type="OMA" id="VMIWIHV"/>
<dbReference type="EMBL" id="KE651168">
    <property type="protein sequence ID" value="EEB06353.1"/>
    <property type="molecule type" value="Genomic_DNA"/>
</dbReference>
<evidence type="ECO:0000313" key="8">
    <source>
        <dbReference type="JaponicusDB" id="SJAG_01397"/>
    </source>
</evidence>
<dbReference type="GO" id="GO:0000221">
    <property type="term" value="C:vacuolar proton-transporting V-type ATPase, V1 domain"/>
    <property type="evidence" value="ECO:0000318"/>
    <property type="project" value="GO_Central"/>
</dbReference>
<dbReference type="PANTHER" id="PTHR10137">
    <property type="entry name" value="V-TYPE PROTON ATPASE SUBUNIT C"/>
    <property type="match status" value="1"/>
</dbReference>
<protein>
    <recommendedName>
        <fullName evidence="6">V-type proton ATPase subunit C</fullName>
    </recommendedName>
</protein>
<dbReference type="VEuPathDB" id="FungiDB:SJAG_01397"/>
<keyword evidence="4 6" id="KW-0406">Ion transport</keyword>
<evidence type="ECO:0000313" key="7">
    <source>
        <dbReference type="EMBL" id="EEB06353.1"/>
    </source>
</evidence>
<dbReference type="FunFam" id="3.30.70.100:FF:000002">
    <property type="entry name" value="V-type proton ATPase subunit C"/>
    <property type="match status" value="1"/>
</dbReference>
<evidence type="ECO:0000256" key="2">
    <source>
        <dbReference type="ARBA" id="ARBA00022448"/>
    </source>
</evidence>
<dbReference type="OrthoDB" id="6605928at2759"/>
<dbReference type="RefSeq" id="XP_002172646.1">
    <property type="nucleotide sequence ID" value="XM_002172610.2"/>
</dbReference>
<keyword evidence="3 6" id="KW-0375">Hydrogen ion transport</keyword>
<keyword evidence="9" id="KW-1185">Reference proteome</keyword>
<dbReference type="STRING" id="402676.B6JXT5"/>
<comment type="subunit">
    <text evidence="6">V-ATPase is a heteromultimeric enzyme composed of a peripheral catalytic V1 complex (components A to H) attached to an integral membrane V0 proton pore complex.</text>
</comment>
<comment type="similarity">
    <text evidence="1 6">Belongs to the V-ATPase C subunit family.</text>
</comment>
<dbReference type="HOGENOM" id="CLU_017554_3_0_1"/>
<dbReference type="GeneID" id="7048145"/>
<dbReference type="JaponicusDB" id="SJAG_01397">
    <property type="gene designation" value="vma5"/>
</dbReference>
<dbReference type="InterPro" id="IPR004907">
    <property type="entry name" value="ATPase_V1-cplx_csu"/>
</dbReference>
<sequence>MTNHEFWIVAVPSTGTSGELCDEFQLQIGPDSSNKLVDLVVPFRVPGFKIDSLDTLISQSETLEKQDATCRNAVSKITEVLHAAFVDSTESMEAYLTVQNKAPQEYVTSFEWNTGRFSPSRGITALAAGITNETELLENDVRAKFSAYQQASKALQSIERKQSGNLSQKSLADIVQEEDVVQDSDYLTNVFLAVPKNLVNEFESSYETMTNLVVPRSAKVLAGDEEFVLYTVVVFKKTSEEFENKAREKHYIVRDFSFRSGMKEEEQRDLENASVEEKRSWTSLVRYAAVAYSDAFQAWMHLKCLRVFVESVLRYGLPPDFSAVLLMPRAKSASKLKNLLSKKYSYLAQTPTSKPQAKELEEKLADVSLDEEYLPFVFYSVSF</sequence>
<dbReference type="Gene3D" id="3.30.70.1180">
    <property type="entry name" value="Vacuolar atp synthase subunit c, domain 1"/>
    <property type="match status" value="1"/>
</dbReference>
<dbReference type="AlphaFoldDB" id="B6JXT5"/>
<reference evidence="7 9" key="1">
    <citation type="journal article" date="2011" name="Science">
        <title>Comparative functional genomics of the fission yeasts.</title>
        <authorList>
            <person name="Rhind N."/>
            <person name="Chen Z."/>
            <person name="Yassour M."/>
            <person name="Thompson D.A."/>
            <person name="Haas B.J."/>
            <person name="Habib N."/>
            <person name="Wapinski I."/>
            <person name="Roy S."/>
            <person name="Lin M.F."/>
            <person name="Heiman D.I."/>
            <person name="Young S.K."/>
            <person name="Furuya K."/>
            <person name="Guo Y."/>
            <person name="Pidoux A."/>
            <person name="Chen H.M."/>
            <person name="Robbertse B."/>
            <person name="Goldberg J.M."/>
            <person name="Aoki K."/>
            <person name="Bayne E.H."/>
            <person name="Berlin A.M."/>
            <person name="Desjardins C.A."/>
            <person name="Dobbs E."/>
            <person name="Dukaj L."/>
            <person name="Fan L."/>
            <person name="FitzGerald M.G."/>
            <person name="French C."/>
            <person name="Gujja S."/>
            <person name="Hansen K."/>
            <person name="Keifenheim D."/>
            <person name="Levin J.Z."/>
            <person name="Mosher R.A."/>
            <person name="Mueller C.A."/>
            <person name="Pfiffner J."/>
            <person name="Priest M."/>
            <person name="Russ C."/>
            <person name="Smialowska A."/>
            <person name="Swoboda P."/>
            <person name="Sykes S.M."/>
            <person name="Vaughn M."/>
            <person name="Vengrova S."/>
            <person name="Yoder R."/>
            <person name="Zeng Q."/>
            <person name="Allshire R."/>
            <person name="Baulcombe D."/>
            <person name="Birren B.W."/>
            <person name="Brown W."/>
            <person name="Ekwall K."/>
            <person name="Kellis M."/>
            <person name="Leatherwood J."/>
            <person name="Levin H."/>
            <person name="Margalit H."/>
            <person name="Martienssen R."/>
            <person name="Nieduszynski C.A."/>
            <person name="Spatafora J.W."/>
            <person name="Friedman N."/>
            <person name="Dalgaard J.Z."/>
            <person name="Baumann P."/>
            <person name="Niki H."/>
            <person name="Regev A."/>
            <person name="Nusbaum C."/>
        </authorList>
    </citation>
    <scope>NUCLEOTIDE SEQUENCE [LARGE SCALE GENOMIC DNA]</scope>
    <source>
        <strain evidence="9">yFS275 / FY16936</strain>
    </source>
</reference>
<dbReference type="GO" id="GO:0046961">
    <property type="term" value="F:proton-transporting ATPase activity, rotational mechanism"/>
    <property type="evidence" value="ECO:0000318"/>
    <property type="project" value="GO_Central"/>
</dbReference>
<comment type="function">
    <text evidence="5">Subunit of the V1 complex of vacuolar(H+)-ATPase (V-ATPase), a multisubunit enzyme composed of a peripheral complex (V1) that hydrolyzes ATP and a membrane integral complex (V0) that translocates protons. V-ATPase is responsible for acidifying and maintaining the pH of intracellular compartments. Subunit C is necessary for the assembly of the catalytic sector of the enzyme and is likely to have a specific function in its catalytic activity. Reversibly leaves the enzyme after glucose depletion, causing the catalytic subcomplex V1 to detach from the V0 section.</text>
</comment>
<dbReference type="SUPFAM" id="SSF118203">
    <property type="entry name" value="Vacuolar ATP synthase subunit C"/>
    <property type="match status" value="1"/>
</dbReference>
<dbReference type="InterPro" id="IPR036132">
    <property type="entry name" value="Vac_ATP_synth_c_sf"/>
</dbReference>
<gene>
    <name evidence="8" type="primary">vma5</name>
    <name evidence="7" type="ORF">SJAG_01397</name>
</gene>
<dbReference type="Gene3D" id="1.20.1460.10">
    <property type="entry name" value="subunit c (vma5p) of the yeast v-atpase, domain 2"/>
    <property type="match status" value="1"/>
</dbReference>
<name>B6JXT5_SCHJY</name>
<evidence type="ECO:0000256" key="6">
    <source>
        <dbReference type="RuleBase" id="RU364010"/>
    </source>
</evidence>
<dbReference type="CDD" id="cd14785">
    <property type="entry name" value="V-ATPase_C"/>
    <property type="match status" value="1"/>
</dbReference>
<dbReference type="eggNOG" id="KOG2909">
    <property type="taxonomic scope" value="Eukaryota"/>
</dbReference>
<dbReference type="Gene3D" id="3.30.70.100">
    <property type="match status" value="1"/>
</dbReference>
<evidence type="ECO:0000256" key="5">
    <source>
        <dbReference type="ARBA" id="ARBA00053565"/>
    </source>
</evidence>
<evidence type="ECO:0000256" key="1">
    <source>
        <dbReference type="ARBA" id="ARBA00006138"/>
    </source>
</evidence>
<proteinExistence type="inferred from homology"/>
<dbReference type="PANTHER" id="PTHR10137:SF0">
    <property type="entry name" value="V-TYPE PROTON ATPASE SUBUNIT C"/>
    <property type="match status" value="1"/>
</dbReference>
<organism evidence="7 9">
    <name type="scientific">Schizosaccharomyces japonicus (strain yFS275 / FY16936)</name>
    <name type="common">Fission yeast</name>
    <dbReference type="NCBI Taxonomy" id="402676"/>
    <lineage>
        <taxon>Eukaryota</taxon>
        <taxon>Fungi</taxon>
        <taxon>Dikarya</taxon>
        <taxon>Ascomycota</taxon>
        <taxon>Taphrinomycotina</taxon>
        <taxon>Schizosaccharomycetes</taxon>
        <taxon>Schizosaccharomycetales</taxon>
        <taxon>Schizosaccharomycetaceae</taxon>
        <taxon>Schizosaccharomyces</taxon>
    </lineage>
</organism>
<keyword evidence="2 6" id="KW-0813">Transport</keyword>
<accession>B6JXT5</accession>
<comment type="function">
    <text evidence="6">Subunit of the V1 complex of vacuolar(H+)-ATPase (V-ATPase), a multisubunit enzyme composed of a peripheral complex (V1) that hydrolyzes ATP and a membrane integral complex (V0) that translocates protons. V-ATPase is responsible for acidifying and maintaining the pH of intracellular compartments and in some cell types, is targeted to the plasma membrane, where it is responsible for acidifying the extracellular environment. Subunit C is necessary for the assembly of the catalytic sector of the enzyme and is likely to have a specific function in its catalytic activity.</text>
</comment>
<evidence type="ECO:0000256" key="4">
    <source>
        <dbReference type="ARBA" id="ARBA00023065"/>
    </source>
</evidence>
<evidence type="ECO:0000313" key="9">
    <source>
        <dbReference type="Proteomes" id="UP000001744"/>
    </source>
</evidence>
<dbReference type="Proteomes" id="UP000001744">
    <property type="component" value="Unassembled WGS sequence"/>
</dbReference>
<dbReference type="Pfam" id="PF03223">
    <property type="entry name" value="V-ATPase_C"/>
    <property type="match status" value="1"/>
</dbReference>